<dbReference type="AlphaFoldDB" id="A0A5B0WN24"/>
<dbReference type="InterPro" id="IPR025405">
    <property type="entry name" value="DUF4131"/>
</dbReference>
<dbReference type="InterPro" id="IPR004797">
    <property type="entry name" value="Competence_ComEC/Rec2"/>
</dbReference>
<dbReference type="Pfam" id="PF13567">
    <property type="entry name" value="DUF4131"/>
    <property type="match status" value="1"/>
</dbReference>
<dbReference type="Pfam" id="PF03772">
    <property type="entry name" value="Competence"/>
    <property type="match status" value="1"/>
</dbReference>
<feature type="domain" description="Metallo-beta-lactamase" evidence="7">
    <location>
        <begin position="520"/>
        <end position="703"/>
    </location>
</feature>
<dbReference type="Gene3D" id="3.60.15.10">
    <property type="entry name" value="Ribonuclease Z/Hydroxyacylglutathione hydrolase-like"/>
    <property type="match status" value="1"/>
</dbReference>
<keyword evidence="5 6" id="KW-0472">Membrane</keyword>
<evidence type="ECO:0000313" key="9">
    <source>
        <dbReference type="Proteomes" id="UP000323708"/>
    </source>
</evidence>
<evidence type="ECO:0000259" key="7">
    <source>
        <dbReference type="SMART" id="SM00849"/>
    </source>
</evidence>
<dbReference type="NCBIfam" id="TIGR00360">
    <property type="entry name" value="ComEC_N-term"/>
    <property type="match status" value="1"/>
</dbReference>
<feature type="transmembrane region" description="Helical" evidence="6">
    <location>
        <begin position="432"/>
        <end position="454"/>
    </location>
</feature>
<keyword evidence="4 6" id="KW-1133">Transmembrane helix</keyword>
<evidence type="ECO:0000256" key="3">
    <source>
        <dbReference type="ARBA" id="ARBA00022692"/>
    </source>
</evidence>
<evidence type="ECO:0000256" key="4">
    <source>
        <dbReference type="ARBA" id="ARBA00022989"/>
    </source>
</evidence>
<evidence type="ECO:0000256" key="5">
    <source>
        <dbReference type="ARBA" id="ARBA00023136"/>
    </source>
</evidence>
<name>A0A5B0WN24_9GAMM</name>
<dbReference type="PANTHER" id="PTHR30619:SF1">
    <property type="entry name" value="RECOMBINATION PROTEIN 2"/>
    <property type="match status" value="1"/>
</dbReference>
<feature type="transmembrane region" description="Helical" evidence="6">
    <location>
        <begin position="466"/>
        <end position="487"/>
    </location>
</feature>
<dbReference type="CDD" id="cd07731">
    <property type="entry name" value="ComA-like_MBL-fold"/>
    <property type="match status" value="1"/>
</dbReference>
<dbReference type="Proteomes" id="UP000323708">
    <property type="component" value="Unassembled WGS sequence"/>
</dbReference>
<dbReference type="InterPro" id="IPR052159">
    <property type="entry name" value="Competence_DNA_uptake"/>
</dbReference>
<feature type="transmembrane region" description="Helical" evidence="6">
    <location>
        <begin position="24"/>
        <end position="57"/>
    </location>
</feature>
<evidence type="ECO:0000313" key="8">
    <source>
        <dbReference type="EMBL" id="KAA1188226.1"/>
    </source>
</evidence>
<sequence length="758" mass="81405">MRVWMLGFLLGTFAAVISPWLLPLWLSCVVIMVAAAPIWRITALSLLVSGLCLAMALTSLRGAQMLQARLDSTCNAAPAVVTGLISSLPRHTPMQSGQARQRFELRVESIEPSACSGPRTLLLTYYGEQRLQPGERWRFHVTLRRPWGLANPGSFNMQSWYALSGIDGLGTVSARAHRLDDCEACRLRYAAHRLRQHVSAVIERAGLSPLATAVLQAVSVADKSGIDYQKWYLFQQYGINHLLVISGLHVAFVAGLAYLLGRLMCSCLQGYSARAAALPWPEICAVGSASCYVALAGFSVATVRALIMLLCFMLARICGRTSSGFNSLLLAALVVLVLNPLEIVGSGFWLSFGAVAALLWMAQWQRRRGPLGRAVQPHMVMTLLMLPMGAIWLGGSSWVAAPSNMLMVPLTGLLVVPLALLGVLLHGVSESLTLLCWQVAAAPLDIVGPAAALLAERYRLFVPLHATPVAQLLALLGVMVAVMPWAARYRPGIAALFLPLLLGRAASSEMPTLDVLDVGQGSAVVFRAGNRALLYDTGGGSPSGPNLAASVVLPWLRAAGVTRLDTLVISHEDLDHSAGASTVVDAMEVVHWLAGEPRGVRARGCRTGQAWSWPGDIRFHILSPVGTEEGNDASCVLFIHAPGMRALLAGDIGVGQERALISYWRSALAADVLLVGHHGSLTSTSQAWLNWVSPSLAIVGAGYASRFGHPHPTVIQRLRRAGIKVRETALTGAITVRPGATGTLELRYHRDGLQPWWM</sequence>
<feature type="transmembrane region" description="Helical" evidence="6">
    <location>
        <begin position="406"/>
        <end position="425"/>
    </location>
</feature>
<dbReference type="EMBL" id="VTUX01000011">
    <property type="protein sequence ID" value="KAA1188226.1"/>
    <property type="molecule type" value="Genomic_DNA"/>
</dbReference>
<keyword evidence="3 6" id="KW-0812">Transmembrane</keyword>
<reference evidence="8 9" key="1">
    <citation type="submission" date="2019-09" db="EMBL/GenBank/DDBJ databases">
        <authorList>
            <person name="Chen X.-Y."/>
        </authorList>
    </citation>
    <scope>NUCLEOTIDE SEQUENCE [LARGE SCALE GENOMIC DNA]</scope>
    <source>
        <strain evidence="8 9">NY5</strain>
    </source>
</reference>
<feature type="transmembrane region" description="Helical" evidence="6">
    <location>
        <begin position="280"/>
        <end position="312"/>
    </location>
</feature>
<proteinExistence type="predicted"/>
<dbReference type="InterPro" id="IPR004477">
    <property type="entry name" value="ComEC_N"/>
</dbReference>
<dbReference type="PANTHER" id="PTHR30619">
    <property type="entry name" value="DNA INTERNALIZATION/COMPETENCE PROTEIN COMEC/REC2"/>
    <property type="match status" value="1"/>
</dbReference>
<dbReference type="GO" id="GO:0030420">
    <property type="term" value="P:establishment of competence for transformation"/>
    <property type="evidence" value="ECO:0007669"/>
    <property type="project" value="InterPro"/>
</dbReference>
<gene>
    <name evidence="8" type="ORF">F0M18_19550</name>
</gene>
<dbReference type="GO" id="GO:0005886">
    <property type="term" value="C:plasma membrane"/>
    <property type="evidence" value="ECO:0007669"/>
    <property type="project" value="UniProtKB-SubCell"/>
</dbReference>
<dbReference type="InterPro" id="IPR035681">
    <property type="entry name" value="ComA-like_MBL"/>
</dbReference>
<feature type="transmembrane region" description="Helical" evidence="6">
    <location>
        <begin position="377"/>
        <end position="400"/>
    </location>
</feature>
<comment type="caution">
    <text evidence="8">The sequence shown here is derived from an EMBL/GenBank/DDBJ whole genome shotgun (WGS) entry which is preliminary data.</text>
</comment>
<dbReference type="NCBIfam" id="TIGR00361">
    <property type="entry name" value="ComEC_Rec2"/>
    <property type="match status" value="1"/>
</dbReference>
<evidence type="ECO:0000256" key="2">
    <source>
        <dbReference type="ARBA" id="ARBA00022475"/>
    </source>
</evidence>
<evidence type="ECO:0000256" key="1">
    <source>
        <dbReference type="ARBA" id="ARBA00004651"/>
    </source>
</evidence>
<dbReference type="Pfam" id="PF00753">
    <property type="entry name" value="Lactamase_B"/>
    <property type="match status" value="1"/>
</dbReference>
<dbReference type="InterPro" id="IPR001279">
    <property type="entry name" value="Metallo-B-lactamas"/>
</dbReference>
<keyword evidence="9" id="KW-1185">Reference proteome</keyword>
<dbReference type="PROSITE" id="PS51257">
    <property type="entry name" value="PROKAR_LIPOPROTEIN"/>
    <property type="match status" value="1"/>
</dbReference>
<protein>
    <submittedName>
        <fullName evidence="8">DNA internalization-related competence protein ComEC/Rec2</fullName>
    </submittedName>
</protein>
<dbReference type="SUPFAM" id="SSF56281">
    <property type="entry name" value="Metallo-hydrolase/oxidoreductase"/>
    <property type="match status" value="1"/>
</dbReference>
<organism evidence="8 9">
    <name type="scientific">Pseudohalioglobus sediminis</name>
    <dbReference type="NCBI Taxonomy" id="2606449"/>
    <lineage>
        <taxon>Bacteria</taxon>
        <taxon>Pseudomonadati</taxon>
        <taxon>Pseudomonadota</taxon>
        <taxon>Gammaproteobacteria</taxon>
        <taxon>Cellvibrionales</taxon>
        <taxon>Halieaceae</taxon>
        <taxon>Pseudohalioglobus</taxon>
    </lineage>
</organism>
<feature type="transmembrane region" description="Helical" evidence="6">
    <location>
        <begin position="324"/>
        <end position="341"/>
    </location>
</feature>
<dbReference type="RefSeq" id="WP_149613146.1">
    <property type="nucleotide sequence ID" value="NZ_VTUX01000011.1"/>
</dbReference>
<evidence type="ECO:0000256" key="6">
    <source>
        <dbReference type="SAM" id="Phobius"/>
    </source>
</evidence>
<dbReference type="SMART" id="SM00849">
    <property type="entry name" value="Lactamase_B"/>
    <property type="match status" value="1"/>
</dbReference>
<feature type="transmembrane region" description="Helical" evidence="6">
    <location>
        <begin position="239"/>
        <end position="260"/>
    </location>
</feature>
<keyword evidence="2" id="KW-1003">Cell membrane</keyword>
<comment type="subcellular location">
    <subcellularLocation>
        <location evidence="1">Cell membrane</location>
        <topology evidence="1">Multi-pass membrane protein</topology>
    </subcellularLocation>
</comment>
<accession>A0A5B0WN24</accession>
<dbReference type="InterPro" id="IPR036866">
    <property type="entry name" value="RibonucZ/Hydroxyglut_hydro"/>
</dbReference>